<evidence type="ECO:0000313" key="4">
    <source>
        <dbReference type="EMBL" id="KGM33221.1"/>
    </source>
</evidence>
<dbReference type="EMBL" id="JANX01000209">
    <property type="protein sequence ID" value="KGM33221.1"/>
    <property type="molecule type" value="Genomic_DNA"/>
</dbReference>
<proteinExistence type="predicted"/>
<dbReference type="PANTHER" id="PTHR38340">
    <property type="entry name" value="S-LAYER PROTEIN"/>
    <property type="match status" value="1"/>
</dbReference>
<protein>
    <recommendedName>
        <fullName evidence="6">Calcium-binding protein</fullName>
    </recommendedName>
</protein>
<evidence type="ECO:0008006" key="6">
    <source>
        <dbReference type="Google" id="ProtNLM"/>
    </source>
</evidence>
<reference evidence="4 5" key="1">
    <citation type="submission" date="2014-01" db="EMBL/GenBank/DDBJ databases">
        <title>Genome sequence determination for a cystic fibrosis isolate, Inquilinus limosus.</title>
        <authorList>
            <person name="Pino M."/>
            <person name="Di Conza J."/>
            <person name="Gutkind G."/>
        </authorList>
    </citation>
    <scope>NUCLEOTIDE SEQUENCE [LARGE SCALE GENOMIC DNA]</scope>
    <source>
        <strain evidence="4 5">MP06</strain>
    </source>
</reference>
<dbReference type="Proteomes" id="UP000029995">
    <property type="component" value="Unassembled WGS sequence"/>
</dbReference>
<dbReference type="GO" id="GO:0005509">
    <property type="term" value="F:calcium ion binding"/>
    <property type="evidence" value="ECO:0007669"/>
    <property type="project" value="InterPro"/>
</dbReference>
<organism evidence="4 5">
    <name type="scientific">Inquilinus limosus MP06</name>
    <dbReference type="NCBI Taxonomy" id="1398085"/>
    <lineage>
        <taxon>Bacteria</taxon>
        <taxon>Pseudomonadati</taxon>
        <taxon>Pseudomonadota</taxon>
        <taxon>Alphaproteobacteria</taxon>
        <taxon>Rhodospirillales</taxon>
        <taxon>Rhodospirillaceae</taxon>
        <taxon>Inquilinus</taxon>
    </lineage>
</organism>
<gene>
    <name evidence="4" type="ORF">P409_16970</name>
</gene>
<dbReference type="AlphaFoldDB" id="A0A0A0D3C1"/>
<accession>A0A0A0D3C1</accession>
<dbReference type="InterPro" id="IPR018511">
    <property type="entry name" value="Hemolysin-typ_Ca-bd_CS"/>
</dbReference>
<dbReference type="InterPro" id="IPR011049">
    <property type="entry name" value="Serralysin-like_metalloprot_C"/>
</dbReference>
<dbReference type="InterPro" id="IPR001343">
    <property type="entry name" value="Hemolysn_Ca-bd"/>
</dbReference>
<dbReference type="Pfam" id="PF00353">
    <property type="entry name" value="HemolysinCabind"/>
    <property type="match status" value="9"/>
</dbReference>
<evidence type="ECO:0000256" key="1">
    <source>
        <dbReference type="ARBA" id="ARBA00004613"/>
    </source>
</evidence>
<feature type="non-terminal residue" evidence="4">
    <location>
        <position position="778"/>
    </location>
</feature>
<dbReference type="Gene3D" id="2.150.10.10">
    <property type="entry name" value="Serralysin-like metalloprotease, C-terminal"/>
    <property type="match status" value="6"/>
</dbReference>
<comment type="caution">
    <text evidence="4">The sequence shown here is derived from an EMBL/GenBank/DDBJ whole genome shotgun (WGS) entry which is preliminary data.</text>
</comment>
<sequence>MGDRMGTINGTNNGDDLFGTLDADVINGLDGNDTLIGFGGADILNGGNGSDELYGDVDDASLPFLAAYDTLAGGAGDDSYFLYDDSSYVSGGAVHYRYDLVVEAAGAGRDIVYVVAAAHLSSYVLPANVEWGAVGSDDGFTLTGNALANLIGGNNGNDALGGGAGDDMLMGNSGEDTLDGGTGNDVLEGGSDHDLLAGGAGNDDYRLGGTSSVGMTPLLYDEVTEAANGGYDSVQLEADADVGSYTLPDNVEAAYLSGDDAFDLFGNVLANALNGNNDDNDLYGLDGNDMLMGLNGADTLQGSAGADRLDGGGGIDWAVYIDGAVAVTVDLQAGTGSGGAAAGDRLISIENLLGSTSNDTLIGNAAANTLLGSSGDDRLKGGAGADHLDGGAGVDTASYSDSTAGVTIDLAAGTVAGGTAVGDELVSIESLAGSAFNDTLIGTADANTLSGGAGNDSFVGGAGADRLDGGEGADWVLYAASGGGVSVDLGAGTASGGDAAGDVLVSIENLLGSNWGDVLTGSSAANILDGSTGLDTLAGGAGNDTYRLNDATYVMVGEFVFQWFYDQVAESAGGGYDTILIVPVPGPVPVYALPENVEAGTIGGTGFFALSGNASANTLVGNAAQNGLAGGEGNDVLRGGDGADELDGGAGTDTASYYAGTIGVSVDLAAGTGTGGEAQGDILTAIENLSGSQGNDTLIGSAGANTLQGWNGGDVLRGGAGADRLEGGAGVDTASYYGSNAPVSVDLSTGKGSGGHAQGDTLISIENLSGSAGSDTLI</sequence>
<dbReference type="InterPro" id="IPR050557">
    <property type="entry name" value="RTX_toxin/Mannuronan_C5-epim"/>
</dbReference>
<dbReference type="SUPFAM" id="SSF51120">
    <property type="entry name" value="beta-Roll"/>
    <property type="match status" value="8"/>
</dbReference>
<dbReference type="PANTHER" id="PTHR38340:SF1">
    <property type="entry name" value="S-LAYER PROTEIN"/>
    <property type="match status" value="1"/>
</dbReference>
<comment type="subcellular location">
    <subcellularLocation>
        <location evidence="1">Secreted</location>
    </subcellularLocation>
</comment>
<evidence type="ECO:0000313" key="5">
    <source>
        <dbReference type="Proteomes" id="UP000029995"/>
    </source>
</evidence>
<name>A0A0A0D3C1_9PROT</name>
<keyword evidence="2" id="KW-0964">Secreted</keyword>
<feature type="region of interest" description="Disordered" evidence="3">
    <location>
        <begin position="171"/>
        <end position="193"/>
    </location>
</feature>
<dbReference type="GO" id="GO:0005576">
    <property type="term" value="C:extracellular region"/>
    <property type="evidence" value="ECO:0007669"/>
    <property type="project" value="UniProtKB-SubCell"/>
</dbReference>
<dbReference type="PRINTS" id="PR00313">
    <property type="entry name" value="CABNDNGRPT"/>
</dbReference>
<evidence type="ECO:0000256" key="2">
    <source>
        <dbReference type="ARBA" id="ARBA00022525"/>
    </source>
</evidence>
<dbReference type="PROSITE" id="PS00330">
    <property type="entry name" value="HEMOLYSIN_CALCIUM"/>
    <property type="match status" value="5"/>
</dbReference>
<evidence type="ECO:0000256" key="3">
    <source>
        <dbReference type="SAM" id="MobiDB-lite"/>
    </source>
</evidence>